<dbReference type="SUPFAM" id="SSF160935">
    <property type="entry name" value="VPA0735-like"/>
    <property type="match status" value="1"/>
</dbReference>
<dbReference type="InterPro" id="IPR010679">
    <property type="entry name" value="DUF1254"/>
</dbReference>
<comment type="caution">
    <text evidence="2">The sequence shown here is derived from an EMBL/GenBank/DDBJ whole genome shotgun (WGS) entry which is preliminary data.</text>
</comment>
<dbReference type="InterPro" id="IPR037050">
    <property type="entry name" value="DUF1254_sf"/>
</dbReference>
<gene>
    <name evidence="2" type="ORF">HOC_03917</name>
</gene>
<dbReference type="EMBL" id="ARYL01000004">
    <property type="protein sequence ID" value="KDA03596.1"/>
    <property type="molecule type" value="Genomic_DNA"/>
</dbReference>
<organism evidence="2 3">
    <name type="scientific">Hyphomonas oceanitis SCH89</name>
    <dbReference type="NCBI Taxonomy" id="1280953"/>
    <lineage>
        <taxon>Bacteria</taxon>
        <taxon>Pseudomonadati</taxon>
        <taxon>Pseudomonadota</taxon>
        <taxon>Alphaproteobacteria</taxon>
        <taxon>Hyphomonadales</taxon>
        <taxon>Hyphomonadaceae</taxon>
        <taxon>Hyphomonas</taxon>
    </lineage>
</organism>
<evidence type="ECO:0000313" key="3">
    <source>
        <dbReference type="Proteomes" id="UP000024942"/>
    </source>
</evidence>
<sequence length="177" mass="19105">MRSFLTGLVAFLVTFALAHFIVLNAVPGKIMSKVRERMMAGGLPTQHWQMTPRVSPENQRVVRPAPDLAYAICVIDLADGPVELDVPAWNAYGSLSVFSARTDNVYAGSLDARAAGTPHMRRIVVATSKQDVPAAGDAEVVRVEKPEALALIRRLAPTQEAYEAAAALIPESQCKPL</sequence>
<dbReference type="Pfam" id="PF06863">
    <property type="entry name" value="DUF1254"/>
    <property type="match status" value="1"/>
</dbReference>
<dbReference type="PATRIC" id="fig|1280953.3.peg.792"/>
<dbReference type="Proteomes" id="UP000024942">
    <property type="component" value="Unassembled WGS sequence"/>
</dbReference>
<dbReference type="eggNOG" id="COG5436">
    <property type="taxonomic scope" value="Bacteria"/>
</dbReference>
<evidence type="ECO:0000259" key="1">
    <source>
        <dbReference type="Pfam" id="PF06863"/>
    </source>
</evidence>
<feature type="domain" description="DUF1254" evidence="1">
    <location>
        <begin position="46"/>
        <end position="176"/>
    </location>
</feature>
<dbReference type="OrthoDB" id="1346484at2"/>
<dbReference type="Gene3D" id="2.60.40.1610">
    <property type="entry name" value="Domain of unknown function DUF1254"/>
    <property type="match status" value="1"/>
</dbReference>
<evidence type="ECO:0000313" key="2">
    <source>
        <dbReference type="EMBL" id="KDA03596.1"/>
    </source>
</evidence>
<dbReference type="AlphaFoldDB" id="A0A059G9V0"/>
<keyword evidence="3" id="KW-1185">Reference proteome</keyword>
<name>A0A059G9V0_9PROT</name>
<protein>
    <recommendedName>
        <fullName evidence="1">DUF1254 domain-containing protein</fullName>
    </recommendedName>
</protein>
<dbReference type="STRING" id="1280953.HOC_03917"/>
<dbReference type="RefSeq" id="WP_035535999.1">
    <property type="nucleotide sequence ID" value="NZ_ARYL01000004.1"/>
</dbReference>
<proteinExistence type="predicted"/>
<reference evidence="2 3" key="1">
    <citation type="journal article" date="2014" name="Antonie Van Leeuwenhoek">
        <title>Hyphomonas beringensis sp. nov. and Hyphomonas chukchiensis sp. nov., isolated from surface seawater of the Bering Sea and Chukchi Sea.</title>
        <authorList>
            <person name="Li C."/>
            <person name="Lai Q."/>
            <person name="Li G."/>
            <person name="Dong C."/>
            <person name="Wang J."/>
            <person name="Liao Y."/>
            <person name="Shao Z."/>
        </authorList>
    </citation>
    <scope>NUCLEOTIDE SEQUENCE [LARGE SCALE GENOMIC DNA]</scope>
    <source>
        <strain evidence="2 3">SCH89</strain>
    </source>
</reference>
<accession>A0A059G9V0</accession>